<dbReference type="KEGG" id="ttt:THITE_2108021"/>
<accession>G2QWW0</accession>
<organism evidence="3 4">
    <name type="scientific">Thermothielavioides terrestris (strain ATCC 38088 / NRRL 8126)</name>
    <name type="common">Thielavia terrestris</name>
    <dbReference type="NCBI Taxonomy" id="578455"/>
    <lineage>
        <taxon>Eukaryota</taxon>
        <taxon>Fungi</taxon>
        <taxon>Dikarya</taxon>
        <taxon>Ascomycota</taxon>
        <taxon>Pezizomycotina</taxon>
        <taxon>Sordariomycetes</taxon>
        <taxon>Sordariomycetidae</taxon>
        <taxon>Sordariales</taxon>
        <taxon>Chaetomiaceae</taxon>
        <taxon>Thermothielavioides</taxon>
        <taxon>Thermothielavioides terrestris</taxon>
    </lineage>
</organism>
<keyword evidence="4" id="KW-1185">Reference proteome</keyword>
<dbReference type="RefSeq" id="XP_003649460.1">
    <property type="nucleotide sequence ID" value="XM_003649412.1"/>
</dbReference>
<evidence type="ECO:0000256" key="2">
    <source>
        <dbReference type="SAM" id="Phobius"/>
    </source>
</evidence>
<feature type="transmembrane region" description="Helical" evidence="2">
    <location>
        <begin position="73"/>
        <end position="94"/>
    </location>
</feature>
<dbReference type="STRING" id="578455.G2QWW0"/>
<dbReference type="AlphaFoldDB" id="G2QWW0"/>
<reference evidence="3 4" key="1">
    <citation type="journal article" date="2011" name="Nat. Biotechnol.">
        <title>Comparative genomic analysis of the thermophilic biomass-degrading fungi Myceliophthora thermophila and Thielavia terrestris.</title>
        <authorList>
            <person name="Berka R.M."/>
            <person name="Grigoriev I.V."/>
            <person name="Otillar R."/>
            <person name="Salamov A."/>
            <person name="Grimwood J."/>
            <person name="Reid I."/>
            <person name="Ishmael N."/>
            <person name="John T."/>
            <person name="Darmond C."/>
            <person name="Moisan M.-C."/>
            <person name="Henrissat B."/>
            <person name="Coutinho P.M."/>
            <person name="Lombard V."/>
            <person name="Natvig D.O."/>
            <person name="Lindquist E."/>
            <person name="Schmutz J."/>
            <person name="Lucas S."/>
            <person name="Harris P."/>
            <person name="Powlowski J."/>
            <person name="Bellemare A."/>
            <person name="Taylor D."/>
            <person name="Butler G."/>
            <person name="de Vries R.P."/>
            <person name="Allijn I.E."/>
            <person name="van den Brink J."/>
            <person name="Ushinsky S."/>
            <person name="Storms R."/>
            <person name="Powell A.J."/>
            <person name="Paulsen I.T."/>
            <person name="Elbourne L.D.H."/>
            <person name="Baker S.E."/>
            <person name="Magnuson J."/>
            <person name="LaBoissiere S."/>
            <person name="Clutterbuck A.J."/>
            <person name="Martinez D."/>
            <person name="Wogulis M."/>
            <person name="de Leon A.L."/>
            <person name="Rey M.W."/>
            <person name="Tsang A."/>
        </authorList>
    </citation>
    <scope>NUCLEOTIDE SEQUENCE [LARGE SCALE GENOMIC DNA]</scope>
    <source>
        <strain evidence="4">ATCC 38088 / NRRL 8126</strain>
    </source>
</reference>
<dbReference type="OrthoDB" id="5241710at2759"/>
<feature type="region of interest" description="Disordered" evidence="1">
    <location>
        <begin position="345"/>
        <end position="417"/>
    </location>
</feature>
<dbReference type="GeneID" id="11515575"/>
<gene>
    <name evidence="3" type="ORF">THITE_2108021</name>
</gene>
<dbReference type="HOGENOM" id="CLU_063751_0_0_1"/>
<protein>
    <submittedName>
        <fullName evidence="3">Uncharacterized protein</fullName>
    </submittedName>
</protein>
<dbReference type="Proteomes" id="UP000008181">
    <property type="component" value="Chromosome 1"/>
</dbReference>
<feature type="region of interest" description="Disordered" evidence="1">
    <location>
        <begin position="101"/>
        <end position="164"/>
    </location>
</feature>
<keyword evidence="2" id="KW-0812">Transmembrane</keyword>
<evidence type="ECO:0000313" key="4">
    <source>
        <dbReference type="Proteomes" id="UP000008181"/>
    </source>
</evidence>
<feature type="compositionally biased region" description="Low complexity" evidence="1">
    <location>
        <begin position="29"/>
        <end position="43"/>
    </location>
</feature>
<feature type="compositionally biased region" description="Basic and acidic residues" evidence="1">
    <location>
        <begin position="354"/>
        <end position="368"/>
    </location>
</feature>
<name>G2QWW0_THETT</name>
<keyword evidence="2" id="KW-1133">Transmembrane helix</keyword>
<dbReference type="EMBL" id="CP003009">
    <property type="protein sequence ID" value="AEO63124.1"/>
    <property type="molecule type" value="Genomic_DNA"/>
</dbReference>
<keyword evidence="2" id="KW-0472">Membrane</keyword>
<feature type="transmembrane region" description="Helical" evidence="2">
    <location>
        <begin position="45"/>
        <end position="67"/>
    </location>
</feature>
<feature type="compositionally biased region" description="Basic and acidic residues" evidence="1">
    <location>
        <begin position="111"/>
        <end position="126"/>
    </location>
</feature>
<dbReference type="eggNOG" id="ENOG502SQZ8">
    <property type="taxonomic scope" value="Eukaryota"/>
</dbReference>
<feature type="transmembrane region" description="Helical" evidence="2">
    <location>
        <begin position="192"/>
        <end position="214"/>
    </location>
</feature>
<proteinExistence type="predicted"/>
<sequence length="417" mass="44837">MSSSLPTQQPPPAAASHLGHDHNDHTHAHPSSTTTTSTTTHPSPLLRTTALLSFAPALPLCVAHAALSADPVPAVGLVPLSFSAGLSAFLLLAVGRGAGEDGQRQQQQQQHEVRGRGKGKGIERGRGGVGYGDGEEQVVVKEEEEEEEGRLMGESSAAVGRGFQPGLGDVEEGEDAHGAARRRSPRLLTHRITVFVADVVLAAALMVVLVFTWIGTGHRRDKSPELAMLAAYGTVPLLVNFLIHLFLAIREFVAGLAIPDLVEYTAWRAVPPNCPHCGRRLRPDSLPPIPWYETVSRPNLSLPPIQVPSISRPSLPAFKMPSLPALKAPREWKVPKWMRGRSQEDASLFVDDGQIERDRYRDDPDEPPHGPSGTTRVVATGSAGQVPVVEEVVVSKKDRKGKNSSSALFGEDDASWP</sequence>
<evidence type="ECO:0000256" key="1">
    <source>
        <dbReference type="SAM" id="MobiDB-lite"/>
    </source>
</evidence>
<feature type="transmembrane region" description="Helical" evidence="2">
    <location>
        <begin position="226"/>
        <end position="249"/>
    </location>
</feature>
<feature type="compositionally biased region" description="Basic and acidic residues" evidence="1">
    <location>
        <begin position="18"/>
        <end position="27"/>
    </location>
</feature>
<feature type="region of interest" description="Disordered" evidence="1">
    <location>
        <begin position="1"/>
        <end position="43"/>
    </location>
</feature>
<evidence type="ECO:0000313" key="3">
    <source>
        <dbReference type="EMBL" id="AEO63124.1"/>
    </source>
</evidence>